<feature type="domain" description="DNA2/NAM7 helicase helicase" evidence="1">
    <location>
        <begin position="117"/>
        <end position="218"/>
    </location>
</feature>
<dbReference type="Gene3D" id="3.40.50.300">
    <property type="entry name" value="P-loop containing nucleotide triphosphate hydrolases"/>
    <property type="match status" value="2"/>
</dbReference>
<dbReference type="GO" id="GO:0043139">
    <property type="term" value="F:5'-3' DNA helicase activity"/>
    <property type="evidence" value="ECO:0007669"/>
    <property type="project" value="TreeGrafter"/>
</dbReference>
<dbReference type="InterPro" id="IPR027417">
    <property type="entry name" value="P-loop_NTPase"/>
</dbReference>
<evidence type="ECO:0000313" key="2">
    <source>
        <dbReference type="EMBL" id="KAF2768215.1"/>
    </source>
</evidence>
<keyword evidence="3" id="KW-1185">Reference proteome</keyword>
<dbReference type="PANTHER" id="PTHR43788">
    <property type="entry name" value="DNA2/NAM7 HELICASE FAMILY MEMBER"/>
    <property type="match status" value="1"/>
</dbReference>
<dbReference type="PANTHER" id="PTHR43788:SF8">
    <property type="entry name" value="DNA-BINDING PROTEIN SMUBP-2"/>
    <property type="match status" value="1"/>
</dbReference>
<dbReference type="AlphaFoldDB" id="A0A6G1L5U0"/>
<evidence type="ECO:0000313" key="3">
    <source>
        <dbReference type="Proteomes" id="UP000799436"/>
    </source>
</evidence>
<organism evidence="2 3">
    <name type="scientific">Teratosphaeria nubilosa</name>
    <dbReference type="NCBI Taxonomy" id="161662"/>
    <lineage>
        <taxon>Eukaryota</taxon>
        <taxon>Fungi</taxon>
        <taxon>Dikarya</taxon>
        <taxon>Ascomycota</taxon>
        <taxon>Pezizomycotina</taxon>
        <taxon>Dothideomycetes</taxon>
        <taxon>Dothideomycetidae</taxon>
        <taxon>Mycosphaerellales</taxon>
        <taxon>Teratosphaeriaceae</taxon>
        <taxon>Teratosphaeria</taxon>
    </lineage>
</organism>
<name>A0A6G1L5U0_9PEZI</name>
<proteinExistence type="predicted"/>
<protein>
    <recommendedName>
        <fullName evidence="1">DNA2/NAM7 helicase helicase domain-containing protein</fullName>
    </recommendedName>
</protein>
<evidence type="ECO:0000259" key="1">
    <source>
        <dbReference type="Pfam" id="PF13086"/>
    </source>
</evidence>
<accession>A0A6G1L5U0</accession>
<dbReference type="OrthoDB" id="3900045at2759"/>
<dbReference type="SUPFAM" id="SSF52540">
    <property type="entry name" value="P-loop containing nucleoside triphosphate hydrolases"/>
    <property type="match status" value="1"/>
</dbReference>
<dbReference type="InterPro" id="IPR050534">
    <property type="entry name" value="Coronavir_polyprotein_1ab"/>
</dbReference>
<gene>
    <name evidence="2" type="ORF">EJ03DRAFT_375432</name>
</gene>
<dbReference type="Pfam" id="PF13086">
    <property type="entry name" value="AAA_11"/>
    <property type="match status" value="1"/>
</dbReference>
<dbReference type="InterPro" id="IPR041677">
    <property type="entry name" value="DNA2/NAM7_AAA_11"/>
</dbReference>
<dbReference type="EMBL" id="ML995846">
    <property type="protein sequence ID" value="KAF2768215.1"/>
    <property type="molecule type" value="Genomic_DNA"/>
</dbReference>
<reference evidence="2" key="1">
    <citation type="journal article" date="2020" name="Stud. Mycol.">
        <title>101 Dothideomycetes genomes: a test case for predicting lifestyles and emergence of pathogens.</title>
        <authorList>
            <person name="Haridas S."/>
            <person name="Albert R."/>
            <person name="Binder M."/>
            <person name="Bloem J."/>
            <person name="Labutti K."/>
            <person name="Salamov A."/>
            <person name="Andreopoulos B."/>
            <person name="Baker S."/>
            <person name="Barry K."/>
            <person name="Bills G."/>
            <person name="Bluhm B."/>
            <person name="Cannon C."/>
            <person name="Castanera R."/>
            <person name="Culley D."/>
            <person name="Daum C."/>
            <person name="Ezra D."/>
            <person name="Gonzalez J."/>
            <person name="Henrissat B."/>
            <person name="Kuo A."/>
            <person name="Liang C."/>
            <person name="Lipzen A."/>
            <person name="Lutzoni F."/>
            <person name="Magnuson J."/>
            <person name="Mondo S."/>
            <person name="Nolan M."/>
            <person name="Ohm R."/>
            <person name="Pangilinan J."/>
            <person name="Park H.-J."/>
            <person name="Ramirez L."/>
            <person name="Alfaro M."/>
            <person name="Sun H."/>
            <person name="Tritt A."/>
            <person name="Yoshinaga Y."/>
            <person name="Zwiers L.-H."/>
            <person name="Turgeon B."/>
            <person name="Goodwin S."/>
            <person name="Spatafora J."/>
            <person name="Crous P."/>
            <person name="Grigoriev I."/>
        </authorList>
    </citation>
    <scope>NUCLEOTIDE SEQUENCE</scope>
    <source>
        <strain evidence="2">CBS 116005</strain>
    </source>
</reference>
<sequence>MSYKPVDDWDLRLVYVAVPSEMAYLRDLTDQRSVNTKLALSPVTNVHHGQFIAFKKLLCDEPGGFDLEAKLLGSHENLVPWQASQELPQSHKWSRGSAVPISQADYDDHLRHLERSLDASQKIAFGRICRDRMSDNLALIIGPPGTGKTRLGSGICLALAAGQSLLIIAQNNASLDALTNEILKWSHDLSEEILETLRICRVYPNKIERQKIKLLAFNEKLLAASRMTLASAILLGVTTVKCQMSRTSVCPAWHPGSPLVLKSASTAIAISACKRFDEENKALGSMLLKHCNLVLTTIDQCPKIENDYRPDVLFIDEVSVVPVPQAAKAVKCFASVKMVIAAGDLKQLGPVLPSSLDERNEFGKLLETSFIEACGPLSTEQMFTLKRNYRSPPSILAVSRGFYAETNQMLGFEPVQIESMVRASESDAIKSIQQARQRTTDTVPDWLKALRLGETQQYWFDVVGGHGRILAGDDSKLRPTGEDTQNALFACRSKPRCVNYHTLAGVRSVVQALLDRCHLAPEDVLVQGLTADDADLLHACLVDINASVPVKDITASAGGQAEVVITHLPACSCLEHARCFQPPTSRLFNVAISRARSLQILVGSRTCNSRHIRNPKSLYSKMMDHVGAQNEIVAFDADTNDIRDVQAICESV</sequence>
<dbReference type="Proteomes" id="UP000799436">
    <property type="component" value="Unassembled WGS sequence"/>
</dbReference>